<dbReference type="Pfam" id="PF03473">
    <property type="entry name" value="MOSC"/>
    <property type="match status" value="1"/>
</dbReference>
<keyword evidence="1" id="KW-1133">Transmembrane helix</keyword>
<dbReference type="Pfam" id="PF03476">
    <property type="entry name" value="MOSC_N"/>
    <property type="match status" value="1"/>
</dbReference>
<keyword evidence="1" id="KW-0812">Transmembrane</keyword>
<sequence length="353" mass="40304">MSGFVNWVEGNIGLKALISAGAVCVASYYYYYHYLVNKTPSVVNYVPPNYDSSQRNGPIRVKALYVYPIKSCVGVPVKSITLDKFGIVNDRRWMLVHNGRFMTQRNHPEMSQIVPEFSLDGKTLIIKSAKMPNDLHVPMDPQGGEKVKVTVWSDLVDAFDCGEQAHQWFSEFFGKDVRLVAMADDYKRRMKAYYFDNLNYQNLSDQEKDKYQTSFCDSSHVMVLAENSIVELNKLIHKTRQEKGEKQQPETTVANYRPNVLLNDSCFPFEEDSWKDLTISNVILKRVEHTPRCKFTTVDPNKGVIDPYGDNEPLRTMNRYKSLNGKPVFGILCIHEENAGGDTISIGDIVEKL</sequence>
<dbReference type="InterPro" id="IPR011037">
    <property type="entry name" value="Pyrv_Knase-like_insert_dom_sf"/>
</dbReference>
<dbReference type="PANTHER" id="PTHR14237:SF19">
    <property type="entry name" value="MITOCHONDRIAL AMIDOXIME REDUCING COMPONENT 1"/>
    <property type="match status" value="1"/>
</dbReference>
<name>A0A8J4PNS5_9MYCE</name>
<dbReference type="OrthoDB" id="17255at2759"/>
<dbReference type="InterPro" id="IPR005302">
    <property type="entry name" value="MoCF_Sase_C"/>
</dbReference>
<comment type="caution">
    <text evidence="3">The sequence shown here is derived from an EMBL/GenBank/DDBJ whole genome shotgun (WGS) entry which is preliminary data.</text>
</comment>
<dbReference type="SUPFAM" id="SSF141673">
    <property type="entry name" value="MOSC N-terminal domain-like"/>
    <property type="match status" value="1"/>
</dbReference>
<dbReference type="GO" id="GO:0003824">
    <property type="term" value="F:catalytic activity"/>
    <property type="evidence" value="ECO:0007669"/>
    <property type="project" value="InterPro"/>
</dbReference>
<dbReference type="SUPFAM" id="SSF50800">
    <property type="entry name" value="PK beta-barrel domain-like"/>
    <property type="match status" value="1"/>
</dbReference>
<dbReference type="AlphaFoldDB" id="A0A8J4PNS5"/>
<dbReference type="GO" id="GO:0030151">
    <property type="term" value="F:molybdenum ion binding"/>
    <property type="evidence" value="ECO:0007669"/>
    <property type="project" value="InterPro"/>
</dbReference>
<feature type="domain" description="MOSC" evidence="2">
    <location>
        <begin position="162"/>
        <end position="353"/>
    </location>
</feature>
<dbReference type="Proteomes" id="UP000695562">
    <property type="component" value="Unassembled WGS sequence"/>
</dbReference>
<dbReference type="PANTHER" id="PTHR14237">
    <property type="entry name" value="MOLYBDOPTERIN COFACTOR SULFURASE MOSC"/>
    <property type="match status" value="1"/>
</dbReference>
<protein>
    <recommendedName>
        <fullName evidence="2">MOSC domain-containing protein</fullName>
    </recommendedName>
</protein>
<reference evidence="3" key="1">
    <citation type="submission" date="2020-01" db="EMBL/GenBank/DDBJ databases">
        <title>Development of genomics and gene disruption for Polysphondylium violaceum indicates a role for the polyketide synthase stlB in stalk morphogenesis.</title>
        <authorList>
            <person name="Narita B."/>
            <person name="Kawabe Y."/>
            <person name="Kin K."/>
            <person name="Saito T."/>
            <person name="Gibbs R."/>
            <person name="Kuspa A."/>
            <person name="Muzny D."/>
            <person name="Queller D."/>
            <person name="Richards S."/>
            <person name="Strassman J."/>
            <person name="Sucgang R."/>
            <person name="Worley K."/>
            <person name="Schaap P."/>
        </authorList>
    </citation>
    <scope>NUCLEOTIDE SEQUENCE</scope>
    <source>
        <strain evidence="3">QSvi11</strain>
    </source>
</reference>
<feature type="transmembrane region" description="Helical" evidence="1">
    <location>
        <begin position="12"/>
        <end position="31"/>
    </location>
</feature>
<dbReference type="PROSITE" id="PS51340">
    <property type="entry name" value="MOSC"/>
    <property type="match status" value="1"/>
</dbReference>
<evidence type="ECO:0000256" key="1">
    <source>
        <dbReference type="SAM" id="Phobius"/>
    </source>
</evidence>
<accession>A0A8J4PNS5</accession>
<dbReference type="GO" id="GO:0030170">
    <property type="term" value="F:pyridoxal phosphate binding"/>
    <property type="evidence" value="ECO:0007669"/>
    <property type="project" value="InterPro"/>
</dbReference>
<dbReference type="EMBL" id="AJWJ01000464">
    <property type="protein sequence ID" value="KAF2070644.1"/>
    <property type="molecule type" value="Genomic_DNA"/>
</dbReference>
<evidence type="ECO:0000313" key="3">
    <source>
        <dbReference type="EMBL" id="KAF2070644.1"/>
    </source>
</evidence>
<dbReference type="InterPro" id="IPR005303">
    <property type="entry name" value="MOCOS_middle"/>
</dbReference>
<evidence type="ECO:0000313" key="4">
    <source>
        <dbReference type="Proteomes" id="UP000695562"/>
    </source>
</evidence>
<evidence type="ECO:0000259" key="2">
    <source>
        <dbReference type="PROSITE" id="PS51340"/>
    </source>
</evidence>
<organism evidence="3 4">
    <name type="scientific">Polysphondylium violaceum</name>
    <dbReference type="NCBI Taxonomy" id="133409"/>
    <lineage>
        <taxon>Eukaryota</taxon>
        <taxon>Amoebozoa</taxon>
        <taxon>Evosea</taxon>
        <taxon>Eumycetozoa</taxon>
        <taxon>Dictyostelia</taxon>
        <taxon>Dictyosteliales</taxon>
        <taxon>Dictyosteliaceae</taxon>
        <taxon>Polysphondylium</taxon>
    </lineage>
</organism>
<proteinExistence type="predicted"/>
<keyword evidence="1" id="KW-0472">Membrane</keyword>
<gene>
    <name evidence="3" type="ORF">CYY_008038</name>
</gene>
<keyword evidence="4" id="KW-1185">Reference proteome</keyword>